<accession>A0A1E3P3V2</accession>
<keyword evidence="1" id="KW-0472">Membrane</keyword>
<dbReference type="GeneID" id="30202034"/>
<keyword evidence="3" id="KW-1185">Reference proteome</keyword>
<keyword evidence="1" id="KW-1133">Transmembrane helix</keyword>
<name>A0A1E3P3V2_WICAA</name>
<feature type="transmembrane region" description="Helical" evidence="1">
    <location>
        <begin position="77"/>
        <end position="98"/>
    </location>
</feature>
<evidence type="ECO:0000256" key="1">
    <source>
        <dbReference type="SAM" id="Phobius"/>
    </source>
</evidence>
<dbReference type="PANTHER" id="PTHR28029">
    <property type="entry name" value="PROTEIN ILM1"/>
    <property type="match status" value="1"/>
</dbReference>
<keyword evidence="1" id="KW-0812">Transmembrane</keyword>
<dbReference type="AlphaFoldDB" id="A0A1E3P3V2"/>
<evidence type="ECO:0000313" key="2">
    <source>
        <dbReference type="EMBL" id="ODQ60171.1"/>
    </source>
</evidence>
<dbReference type="OrthoDB" id="5299849at2759"/>
<dbReference type="EMBL" id="KV454210">
    <property type="protein sequence ID" value="ODQ60171.1"/>
    <property type="molecule type" value="Genomic_DNA"/>
</dbReference>
<organism evidence="2 3">
    <name type="scientific">Wickerhamomyces anomalus (strain ATCC 58044 / CBS 1984 / NCYC 433 / NRRL Y-366-8)</name>
    <name type="common">Yeast</name>
    <name type="synonym">Hansenula anomala</name>
    <dbReference type="NCBI Taxonomy" id="683960"/>
    <lineage>
        <taxon>Eukaryota</taxon>
        <taxon>Fungi</taxon>
        <taxon>Dikarya</taxon>
        <taxon>Ascomycota</taxon>
        <taxon>Saccharomycotina</taxon>
        <taxon>Saccharomycetes</taxon>
        <taxon>Phaffomycetales</taxon>
        <taxon>Wickerhamomycetaceae</taxon>
        <taxon>Wickerhamomyces</taxon>
    </lineage>
</organism>
<sequence>MGNYTALVRIAGIAYLVYKLIYDSRELGRLISSYTGSKIIFTESESSLFAVLLAVIGVTDLVPYLEDNSDYFDSVVPIRFFAFFILAVVSYLGDFALLNSPLVLGYSILEAIVNGLMMIDF</sequence>
<feature type="transmembrane region" description="Helical" evidence="1">
    <location>
        <begin position="47"/>
        <end position="65"/>
    </location>
</feature>
<proteinExistence type="predicted"/>
<reference evidence="2 3" key="1">
    <citation type="journal article" date="2016" name="Proc. Natl. Acad. Sci. U.S.A.">
        <title>Comparative genomics of biotechnologically important yeasts.</title>
        <authorList>
            <person name="Riley R."/>
            <person name="Haridas S."/>
            <person name="Wolfe K.H."/>
            <person name="Lopes M.R."/>
            <person name="Hittinger C.T."/>
            <person name="Goeker M."/>
            <person name="Salamov A.A."/>
            <person name="Wisecaver J.H."/>
            <person name="Long T.M."/>
            <person name="Calvey C.H."/>
            <person name="Aerts A.L."/>
            <person name="Barry K.W."/>
            <person name="Choi C."/>
            <person name="Clum A."/>
            <person name="Coughlan A.Y."/>
            <person name="Deshpande S."/>
            <person name="Douglass A.P."/>
            <person name="Hanson S.J."/>
            <person name="Klenk H.-P."/>
            <person name="LaButti K.M."/>
            <person name="Lapidus A."/>
            <person name="Lindquist E.A."/>
            <person name="Lipzen A.M."/>
            <person name="Meier-Kolthoff J.P."/>
            <person name="Ohm R.A."/>
            <person name="Otillar R.P."/>
            <person name="Pangilinan J.L."/>
            <person name="Peng Y."/>
            <person name="Rokas A."/>
            <person name="Rosa C.A."/>
            <person name="Scheuner C."/>
            <person name="Sibirny A.A."/>
            <person name="Slot J.C."/>
            <person name="Stielow J.B."/>
            <person name="Sun H."/>
            <person name="Kurtzman C.P."/>
            <person name="Blackwell M."/>
            <person name="Grigoriev I.V."/>
            <person name="Jeffries T.W."/>
        </authorList>
    </citation>
    <scope>NUCLEOTIDE SEQUENCE [LARGE SCALE GENOMIC DNA]</scope>
    <source>
        <strain evidence="3">ATCC 58044 / CBS 1984 / NCYC 433 / NRRL Y-366-8</strain>
    </source>
</reference>
<evidence type="ECO:0000313" key="3">
    <source>
        <dbReference type="Proteomes" id="UP000094112"/>
    </source>
</evidence>
<gene>
    <name evidence="2" type="ORF">WICANDRAFT_78788</name>
</gene>
<dbReference type="InterPro" id="IPR018815">
    <property type="entry name" value="Incr_loss_mito_DNA_1"/>
</dbReference>
<dbReference type="PANTHER" id="PTHR28029:SF1">
    <property type="entry name" value="PROTEIN ILM1"/>
    <property type="match status" value="1"/>
</dbReference>
<dbReference type="Proteomes" id="UP000094112">
    <property type="component" value="Unassembled WGS sequence"/>
</dbReference>
<dbReference type="RefSeq" id="XP_019039378.1">
    <property type="nucleotide sequence ID" value="XM_019184788.1"/>
</dbReference>
<protein>
    <submittedName>
        <fullName evidence="2">Uncharacterized protein</fullName>
    </submittedName>
</protein>